<evidence type="ECO:0000256" key="1">
    <source>
        <dbReference type="SAM" id="Coils"/>
    </source>
</evidence>
<accession>A0ABR3I8G4</accession>
<name>A0ABR3I8G4_LOXSC</name>
<organism evidence="2 3">
    <name type="scientific">Loxostege sticticalis</name>
    <name type="common">Beet webworm moth</name>
    <dbReference type="NCBI Taxonomy" id="481309"/>
    <lineage>
        <taxon>Eukaryota</taxon>
        <taxon>Metazoa</taxon>
        <taxon>Ecdysozoa</taxon>
        <taxon>Arthropoda</taxon>
        <taxon>Hexapoda</taxon>
        <taxon>Insecta</taxon>
        <taxon>Pterygota</taxon>
        <taxon>Neoptera</taxon>
        <taxon>Endopterygota</taxon>
        <taxon>Lepidoptera</taxon>
        <taxon>Glossata</taxon>
        <taxon>Ditrysia</taxon>
        <taxon>Pyraloidea</taxon>
        <taxon>Crambidae</taxon>
        <taxon>Pyraustinae</taxon>
        <taxon>Loxostege</taxon>
    </lineage>
</organism>
<sequence>MDYSTISNKTNCTEAEDITNGELSERYYLLKKQYDSLSSTYDSLKQELHDTRRCYQTALDVQSHLNAELESYQADEGRRKNEVNARITSLQEEISSLREQRTELVDTHASEVKKFEAEIRRLKEEKSCVRQESPVQDNTAELDEARAAASSALSDAAAAKAALEEARAEVLSWRMKAEELVAEMAEIRASAELRREELRAASEREAAVLADLAEARAMLHQCTDSQDVQHAAKGNSIFAEVEDKRQEMAKNLIQMKQTNSRLRRELANKQAEVEALLHEKQNIWEQQAGAASHYDRELIESFEDRITQLEGLCERQRRELARWFGKLCETSAHGWLPGVLDHLKSECEQLRAEVLSLGAAQLASAAQVRELRRKLAAAAQAKPTAASPPADVAQEIKKLETVLPKAIQPRSRVIHDDVKKKVSFN</sequence>
<reference evidence="2 3" key="1">
    <citation type="submission" date="2024-06" db="EMBL/GenBank/DDBJ databases">
        <title>A chromosome-level genome assembly of beet webworm, Loxostege sticticalis.</title>
        <authorList>
            <person name="Zhang Y."/>
        </authorList>
    </citation>
    <scope>NUCLEOTIDE SEQUENCE [LARGE SCALE GENOMIC DNA]</scope>
    <source>
        <strain evidence="2">AQ026</strain>
        <tissue evidence="2">Whole body</tissue>
    </source>
</reference>
<keyword evidence="1" id="KW-0175">Coiled coil</keyword>
<dbReference type="Proteomes" id="UP001549920">
    <property type="component" value="Unassembled WGS sequence"/>
</dbReference>
<gene>
    <name evidence="2" type="ORF">ABMA27_015631</name>
</gene>
<evidence type="ECO:0008006" key="4">
    <source>
        <dbReference type="Google" id="ProtNLM"/>
    </source>
</evidence>
<comment type="caution">
    <text evidence="2">The sequence shown here is derived from an EMBL/GenBank/DDBJ whole genome shotgun (WGS) entry which is preliminary data.</text>
</comment>
<evidence type="ECO:0000313" key="3">
    <source>
        <dbReference type="Proteomes" id="UP001549920"/>
    </source>
</evidence>
<proteinExistence type="predicted"/>
<feature type="coiled-coil region" evidence="1">
    <location>
        <begin position="238"/>
        <end position="360"/>
    </location>
</feature>
<protein>
    <recommendedName>
        <fullName evidence="4">Protein Spindly</fullName>
    </recommendedName>
</protein>
<dbReference type="EMBL" id="JBEUOH010000007">
    <property type="protein sequence ID" value="KAL0892530.1"/>
    <property type="molecule type" value="Genomic_DNA"/>
</dbReference>
<feature type="coiled-coil region" evidence="1">
    <location>
        <begin position="80"/>
        <end position="201"/>
    </location>
</feature>
<evidence type="ECO:0000313" key="2">
    <source>
        <dbReference type="EMBL" id="KAL0892530.1"/>
    </source>
</evidence>
<keyword evidence="3" id="KW-1185">Reference proteome</keyword>